<dbReference type="InterPro" id="IPR049717">
    <property type="entry name" value="CylC-like"/>
</dbReference>
<gene>
    <name evidence="1" type="ORF">WJM97_02980</name>
</gene>
<dbReference type="Proteomes" id="UP001483337">
    <property type="component" value="Chromosome"/>
</dbReference>
<dbReference type="EMBL" id="CP150886">
    <property type="protein sequence ID" value="WZB88659.1"/>
    <property type="molecule type" value="Genomic_DNA"/>
</dbReference>
<dbReference type="RefSeq" id="WP_353931566.1">
    <property type="nucleotide sequence ID" value="NZ_CP150886.1"/>
</dbReference>
<sequence>MNTTTQKLSEQSATYRKLQINHTRNKQQDHTTLMNEVVDQFNYEECKHEYWQSEEFSLLYGTPLWEQSSPYQKTILNHLYWVAYYSQIVSAEIATIYFNQTSATGLYAHEDFRLICDTLDLESAQERAHIHAFRTISKETELALFGKEIFTYPMRTPFVETMVYADTNFLKTWWKKIQLQYFGLISASNTFLACQYFTVRGVRTLNGKLVQHKLSNFYQKNPNKETAPIPAKVSYYHFMDESFHFNSSTIISHDVITCLAPPTKFESLVANLGVLGCQKDHFHFSAAINGIFWYDPALYGKIYQVLISPIFNMNDHDAKEMMRRCFTEESEGLHRSFATHQEARNSYQVYVEKLDYLWLKNREMSLMEGNSIDRYLAIQRKEFRKFAENKDLSHAETQRRGEVLNYG</sequence>
<proteinExistence type="predicted"/>
<organism evidence="1 2">
    <name type="scientific">Okeanomitos corallinicola TIOX110</name>
    <dbReference type="NCBI Taxonomy" id="3133117"/>
    <lineage>
        <taxon>Bacteria</taxon>
        <taxon>Bacillati</taxon>
        <taxon>Cyanobacteriota</taxon>
        <taxon>Cyanophyceae</taxon>
        <taxon>Nostocales</taxon>
        <taxon>Aphanizomenonaceae</taxon>
        <taxon>Okeanomitos</taxon>
    </lineage>
</organism>
<protein>
    <submittedName>
        <fullName evidence="1">p-aminobenzoate N-oxygenase AurF</fullName>
    </submittedName>
</protein>
<keyword evidence="2" id="KW-1185">Reference proteome</keyword>
<evidence type="ECO:0000313" key="1">
    <source>
        <dbReference type="EMBL" id="WZB88659.1"/>
    </source>
</evidence>
<dbReference type="CDD" id="cd21472">
    <property type="entry name" value="CylC-like"/>
    <property type="match status" value="1"/>
</dbReference>
<reference evidence="1 2" key="1">
    <citation type="submission" date="2024-04" db="EMBL/GenBank/DDBJ databases">
        <title>Okeanomitos corallinicola gen. &amp; sp. nov. (Nostocales, Cyanobacteria), a new toxic marine heterocyst-forming cyanobacterium from a coral reef.</title>
        <authorList>
            <person name="Li H."/>
            <person name="Li R."/>
            <person name="Kang J."/>
            <person name="Hii K.S."/>
            <person name="Mohamed H.F."/>
            <person name="Xu X."/>
            <person name="Luo Z."/>
        </authorList>
    </citation>
    <scope>NUCLEOTIDE SEQUENCE [LARGE SCALE GENOMIC DNA]</scope>
    <source>
        <strain evidence="1 2">TIOX110</strain>
    </source>
</reference>
<evidence type="ECO:0000313" key="2">
    <source>
        <dbReference type="Proteomes" id="UP001483337"/>
    </source>
</evidence>
<accession>A0ABZ2UUL7</accession>
<name>A0ABZ2UUL7_9CYAN</name>